<comment type="caution">
    <text evidence="1">The sequence shown here is derived from an EMBL/GenBank/DDBJ whole genome shotgun (WGS) entry which is preliminary data.</text>
</comment>
<dbReference type="Proteomes" id="UP000297322">
    <property type="component" value="Unassembled WGS sequence"/>
</dbReference>
<evidence type="ECO:0000313" key="2">
    <source>
        <dbReference type="EMBL" id="TFW40894.1"/>
    </source>
</evidence>
<evidence type="ECO:0000313" key="4">
    <source>
        <dbReference type="Proteomes" id="UP000297322"/>
    </source>
</evidence>
<gene>
    <name evidence="2" type="ORF">E4T65_23895</name>
    <name evidence="1" type="ORF">PFL603g_03510</name>
</gene>
<evidence type="ECO:0000313" key="3">
    <source>
        <dbReference type="Proteomes" id="UP000063434"/>
    </source>
</evidence>
<accession>A0A109KQ95</accession>
<name>A0A109KQ95_PSEFL</name>
<dbReference type="RefSeq" id="WP_060766091.1">
    <property type="nucleotide sequence ID" value="NZ_LCYC01000048.1"/>
</dbReference>
<reference evidence="1 3" key="1">
    <citation type="submission" date="2015-05" db="EMBL/GenBank/DDBJ databases">
        <title>A genomic and transcriptomic approach to investigate the blue pigment phenotype in Pseudomonas fluorescens.</title>
        <authorList>
            <person name="Andreani N.A."/>
            <person name="Cardazzo B."/>
        </authorList>
    </citation>
    <scope>NUCLEOTIDE SEQUENCE [LARGE SCALE GENOMIC DNA]</scope>
    <source>
        <strain evidence="1 3">Ps_40</strain>
    </source>
</reference>
<dbReference type="EMBL" id="SPVI01000017">
    <property type="protein sequence ID" value="TFW40894.1"/>
    <property type="molecule type" value="Genomic_DNA"/>
</dbReference>
<dbReference type="AlphaFoldDB" id="A0A109KQ95"/>
<dbReference type="Proteomes" id="UP000063434">
    <property type="component" value="Unassembled WGS sequence"/>
</dbReference>
<organism evidence="1 3">
    <name type="scientific">Pseudomonas fluorescens</name>
    <dbReference type="NCBI Taxonomy" id="294"/>
    <lineage>
        <taxon>Bacteria</taxon>
        <taxon>Pseudomonadati</taxon>
        <taxon>Pseudomonadota</taxon>
        <taxon>Gammaproteobacteria</taxon>
        <taxon>Pseudomonadales</taxon>
        <taxon>Pseudomonadaceae</taxon>
        <taxon>Pseudomonas</taxon>
    </lineage>
</organism>
<reference evidence="2 4" key="2">
    <citation type="submission" date="2019-03" db="EMBL/GenBank/DDBJ databases">
        <title>Biocontrol and xenobiotic degradation properties of endophytic Pseudomonas fluorescens strain BRZ63.</title>
        <authorList>
            <person name="Chlebek D.A."/>
            <person name="Pinski A."/>
            <person name="Zur J.P."/>
            <person name="Michalska J."/>
            <person name="Hupert-Kocurek K.T."/>
        </authorList>
    </citation>
    <scope>NUCLEOTIDE SEQUENCE [LARGE SCALE GENOMIC DNA]</scope>
    <source>
        <strain evidence="2 4">BRZ63</strain>
    </source>
</reference>
<dbReference type="PATRIC" id="fig|294.195.peg.3761"/>
<proteinExistence type="predicted"/>
<protein>
    <submittedName>
        <fullName evidence="1">Uncharacterized protein</fullName>
    </submittedName>
</protein>
<sequence>MPSLYEDNPEFTRDLINSARRIAKAHGCRMIKPQGRMSLHEWGMGMFRIVDAEGKIVAGRRHELTPRAVARHFGEEL</sequence>
<evidence type="ECO:0000313" key="1">
    <source>
        <dbReference type="EMBL" id="KWV73400.1"/>
    </source>
</evidence>
<dbReference type="EMBL" id="LCYC01000048">
    <property type="protein sequence ID" value="KWV73400.1"/>
    <property type="molecule type" value="Genomic_DNA"/>
</dbReference>